<comment type="subcellular location">
    <subcellularLocation>
        <location evidence="1">Cell membrane</location>
        <topology evidence="1">Multi-pass membrane protein</topology>
    </subcellularLocation>
</comment>
<name>A0A4D4IX58_9PSEU</name>
<feature type="transmembrane region" description="Helical" evidence="8">
    <location>
        <begin position="217"/>
        <end position="236"/>
    </location>
</feature>
<dbReference type="GO" id="GO:0016758">
    <property type="term" value="F:hexosyltransferase activity"/>
    <property type="evidence" value="ECO:0007669"/>
    <property type="project" value="InterPro"/>
</dbReference>
<protein>
    <submittedName>
        <fullName evidence="9">Membrane protein</fullName>
    </submittedName>
</protein>
<keyword evidence="4 8" id="KW-0812">Transmembrane</keyword>
<accession>A0A4D4IX58</accession>
<proteinExistence type="inferred from homology"/>
<evidence type="ECO:0000256" key="5">
    <source>
        <dbReference type="ARBA" id="ARBA00022989"/>
    </source>
</evidence>
<evidence type="ECO:0000256" key="1">
    <source>
        <dbReference type="ARBA" id="ARBA00004651"/>
    </source>
</evidence>
<dbReference type="InterPro" id="IPR018584">
    <property type="entry name" value="GT87"/>
</dbReference>
<sequence>MSLLAEVRGSRPSPAVVRAVGSGLRRYRLPLLAVAALGELAAVYRLLTSGRHGFIDLDVYRLGVQAWLHGADPYGQLPPTQLGTRLPFIYPPFAAVLLSPLALVPWTVSAIATFTLTTVGLAVTLYLACRRIWPGGGQWGAVVLAALALPVATWLEPVRETYWFGQVNILLMVLVALDCLVERPRWPRGVLVGVAAAIKLTPAAFLLFFLVRRDVRAAVWTVIGGAAASLVGFLAAPSASVRYWFGGLAGASGVSGSPFATNQTLRGALARLDLPRAEQSALWLVLAALVVLAAWMAMRHAVQDGEVVLALGLNATAALLVSPTSWSHHWVWVAPALLAVLAHAVRWRSVGWGAAALAIAVVFSVGAHNFLPEGDGRELHWTPGQQLFGDSYVLLSVALLVSAAAAAVRAGRAAADPA</sequence>
<feature type="transmembrane region" description="Helical" evidence="8">
    <location>
        <begin position="280"/>
        <end position="298"/>
    </location>
</feature>
<evidence type="ECO:0000256" key="4">
    <source>
        <dbReference type="ARBA" id="ARBA00022692"/>
    </source>
</evidence>
<feature type="transmembrane region" description="Helical" evidence="8">
    <location>
        <begin position="139"/>
        <end position="155"/>
    </location>
</feature>
<feature type="transmembrane region" description="Helical" evidence="8">
    <location>
        <begin position="352"/>
        <end position="371"/>
    </location>
</feature>
<keyword evidence="10" id="KW-1185">Reference proteome</keyword>
<dbReference type="AlphaFoldDB" id="A0A4D4IX58"/>
<feature type="transmembrane region" description="Helical" evidence="8">
    <location>
        <begin position="329"/>
        <end position="345"/>
    </location>
</feature>
<dbReference type="GO" id="GO:0005886">
    <property type="term" value="C:plasma membrane"/>
    <property type="evidence" value="ECO:0007669"/>
    <property type="project" value="UniProtKB-SubCell"/>
</dbReference>
<feature type="transmembrane region" description="Helical" evidence="8">
    <location>
        <begin position="305"/>
        <end position="323"/>
    </location>
</feature>
<evidence type="ECO:0000256" key="8">
    <source>
        <dbReference type="SAM" id="Phobius"/>
    </source>
</evidence>
<evidence type="ECO:0000313" key="10">
    <source>
        <dbReference type="Proteomes" id="UP000298860"/>
    </source>
</evidence>
<reference evidence="10" key="1">
    <citation type="submission" date="2019-04" db="EMBL/GenBank/DDBJ databases">
        <title>Draft genome sequence of Pseudonocardiaceae bacterium SL3-2-4.</title>
        <authorList>
            <person name="Ningsih F."/>
            <person name="Yokota A."/>
            <person name="Sakai Y."/>
            <person name="Nanatani K."/>
            <person name="Yabe S."/>
            <person name="Oetari A."/>
            <person name="Sjamsuridzal W."/>
        </authorList>
    </citation>
    <scope>NUCLEOTIDE SEQUENCE [LARGE SCALE GENOMIC DNA]</scope>
    <source>
        <strain evidence="10">SL3-2-4</strain>
    </source>
</reference>
<dbReference type="Proteomes" id="UP000298860">
    <property type="component" value="Unassembled WGS sequence"/>
</dbReference>
<evidence type="ECO:0000256" key="2">
    <source>
        <dbReference type="ARBA" id="ARBA00022475"/>
    </source>
</evidence>
<feature type="transmembrane region" description="Helical" evidence="8">
    <location>
        <begin position="190"/>
        <end position="211"/>
    </location>
</feature>
<feature type="transmembrane region" description="Helical" evidence="8">
    <location>
        <begin position="391"/>
        <end position="408"/>
    </location>
</feature>
<keyword evidence="6 8" id="KW-0472">Membrane</keyword>
<gene>
    <name evidence="9" type="ORF">GTS_04140</name>
</gene>
<dbReference type="EMBL" id="BJFL01000002">
    <property type="protein sequence ID" value="GDY28781.1"/>
    <property type="molecule type" value="Genomic_DNA"/>
</dbReference>
<evidence type="ECO:0000256" key="3">
    <source>
        <dbReference type="ARBA" id="ARBA00022679"/>
    </source>
</evidence>
<keyword evidence="2" id="KW-1003">Cell membrane</keyword>
<organism evidence="9 10">
    <name type="scientific">Gandjariella thermophila</name>
    <dbReference type="NCBI Taxonomy" id="1931992"/>
    <lineage>
        <taxon>Bacteria</taxon>
        <taxon>Bacillati</taxon>
        <taxon>Actinomycetota</taxon>
        <taxon>Actinomycetes</taxon>
        <taxon>Pseudonocardiales</taxon>
        <taxon>Pseudonocardiaceae</taxon>
        <taxon>Gandjariella</taxon>
    </lineage>
</organism>
<feature type="transmembrane region" description="Helical" evidence="8">
    <location>
        <begin position="103"/>
        <end position="127"/>
    </location>
</feature>
<comment type="caution">
    <text evidence="9">The sequence shown here is derived from an EMBL/GenBank/DDBJ whole genome shotgun (WGS) entry which is preliminary data.</text>
</comment>
<keyword evidence="3" id="KW-0808">Transferase</keyword>
<dbReference type="Pfam" id="PF09594">
    <property type="entry name" value="GT87"/>
    <property type="match status" value="1"/>
</dbReference>
<evidence type="ECO:0000256" key="7">
    <source>
        <dbReference type="ARBA" id="ARBA00024033"/>
    </source>
</evidence>
<evidence type="ECO:0000313" key="9">
    <source>
        <dbReference type="EMBL" id="GDY28781.1"/>
    </source>
</evidence>
<keyword evidence="5 8" id="KW-1133">Transmembrane helix</keyword>
<comment type="similarity">
    <text evidence="7">Belongs to the glycosyltransferase 87 family.</text>
</comment>
<evidence type="ECO:0000256" key="6">
    <source>
        <dbReference type="ARBA" id="ARBA00023136"/>
    </source>
</evidence>